<sequence>MPYRLLGAAAGCWVHCAAMQAARDLRVFVYAGFDLLLAVLYALLLFVVVPNRIGWAQVLFALVCAALAAMGAAMLLRRPWSWWLGVGACLSLLALTAVLLLLLVMSAALLAGVYGSFGQAGALLTLVIAALVIEGLALLPALQLGYLLKGAGRRAFGRS</sequence>
<accession>D0LV86</accession>
<evidence type="ECO:0000313" key="2">
    <source>
        <dbReference type="EMBL" id="ACY15927.1"/>
    </source>
</evidence>
<evidence type="ECO:0000313" key="3">
    <source>
        <dbReference type="Proteomes" id="UP000001880"/>
    </source>
</evidence>
<keyword evidence="3" id="KW-1185">Reference proteome</keyword>
<reference evidence="2 3" key="1">
    <citation type="journal article" date="2010" name="Stand. Genomic Sci.">
        <title>Complete genome sequence of Haliangium ochraceum type strain (SMP-2).</title>
        <authorList>
            <consortium name="US DOE Joint Genome Institute (JGI-PGF)"/>
            <person name="Ivanova N."/>
            <person name="Daum C."/>
            <person name="Lang E."/>
            <person name="Abt B."/>
            <person name="Kopitz M."/>
            <person name="Saunders E."/>
            <person name="Lapidus A."/>
            <person name="Lucas S."/>
            <person name="Glavina Del Rio T."/>
            <person name="Nolan M."/>
            <person name="Tice H."/>
            <person name="Copeland A."/>
            <person name="Cheng J.F."/>
            <person name="Chen F."/>
            <person name="Bruce D."/>
            <person name="Goodwin L."/>
            <person name="Pitluck S."/>
            <person name="Mavromatis K."/>
            <person name="Pati A."/>
            <person name="Mikhailova N."/>
            <person name="Chen A."/>
            <person name="Palaniappan K."/>
            <person name="Land M."/>
            <person name="Hauser L."/>
            <person name="Chang Y.J."/>
            <person name="Jeffries C.D."/>
            <person name="Detter J.C."/>
            <person name="Brettin T."/>
            <person name="Rohde M."/>
            <person name="Goker M."/>
            <person name="Bristow J."/>
            <person name="Markowitz V."/>
            <person name="Eisen J.A."/>
            <person name="Hugenholtz P."/>
            <person name="Kyrpides N.C."/>
            <person name="Klenk H.P."/>
        </authorList>
    </citation>
    <scope>NUCLEOTIDE SEQUENCE [LARGE SCALE GENOMIC DNA]</scope>
    <source>
        <strain evidence="3">DSM 14365 / CIP 107738 / JCM 11303 / AJ 13395 / SMP-2</strain>
    </source>
</reference>
<organism evidence="2 3">
    <name type="scientific">Haliangium ochraceum (strain DSM 14365 / JCM 11303 / SMP-2)</name>
    <dbReference type="NCBI Taxonomy" id="502025"/>
    <lineage>
        <taxon>Bacteria</taxon>
        <taxon>Pseudomonadati</taxon>
        <taxon>Myxococcota</taxon>
        <taxon>Polyangia</taxon>
        <taxon>Haliangiales</taxon>
        <taxon>Kofleriaceae</taxon>
        <taxon>Haliangium</taxon>
    </lineage>
</organism>
<dbReference type="Proteomes" id="UP000001880">
    <property type="component" value="Chromosome"/>
</dbReference>
<keyword evidence="1" id="KW-1133">Transmembrane helix</keyword>
<dbReference type="EMBL" id="CP001804">
    <property type="protein sequence ID" value="ACY15927.1"/>
    <property type="molecule type" value="Genomic_DNA"/>
</dbReference>
<name>D0LV86_HALO1</name>
<dbReference type="KEGG" id="hoh:Hoch_3425"/>
<keyword evidence="1" id="KW-0472">Membrane</keyword>
<evidence type="ECO:0000256" key="1">
    <source>
        <dbReference type="SAM" id="Phobius"/>
    </source>
</evidence>
<gene>
    <name evidence="2" type="ordered locus">Hoch_3425</name>
</gene>
<feature type="transmembrane region" description="Helical" evidence="1">
    <location>
        <begin position="120"/>
        <end position="148"/>
    </location>
</feature>
<feature type="transmembrane region" description="Helical" evidence="1">
    <location>
        <begin position="83"/>
        <end position="114"/>
    </location>
</feature>
<dbReference type="STRING" id="502025.Hoch_3425"/>
<dbReference type="AlphaFoldDB" id="D0LV86"/>
<dbReference type="HOGENOM" id="CLU_1658373_0_0_7"/>
<keyword evidence="1" id="KW-0812">Transmembrane</keyword>
<feature type="transmembrane region" description="Helical" evidence="1">
    <location>
        <begin position="55"/>
        <end position="76"/>
    </location>
</feature>
<protein>
    <submittedName>
        <fullName evidence="2">Uncharacterized protein</fullName>
    </submittedName>
</protein>
<feature type="transmembrane region" description="Helical" evidence="1">
    <location>
        <begin position="27"/>
        <end position="49"/>
    </location>
</feature>
<proteinExistence type="predicted"/>